<evidence type="ECO:0000256" key="2">
    <source>
        <dbReference type="ARBA" id="ARBA00022692"/>
    </source>
</evidence>
<name>A0ABN7HPD6_9BURK</name>
<proteinExistence type="predicted"/>
<evidence type="ECO:0000256" key="3">
    <source>
        <dbReference type="ARBA" id="ARBA00022989"/>
    </source>
</evidence>
<dbReference type="EMBL" id="CAJHCP010000005">
    <property type="protein sequence ID" value="CAD6529994.1"/>
    <property type="molecule type" value="Genomic_DNA"/>
</dbReference>
<evidence type="ECO:0000313" key="6">
    <source>
        <dbReference type="EMBL" id="CAD6529994.1"/>
    </source>
</evidence>
<accession>A0ABN7HPD6</accession>
<keyword evidence="7" id="KW-1185">Reference proteome</keyword>
<keyword evidence="3" id="KW-1133">Transmembrane helix</keyword>
<gene>
    <name evidence="6" type="ORF">LMG28140_02289</name>
</gene>
<comment type="subcellular location">
    <subcellularLocation>
        <location evidence="1">Membrane</location>
        <topology evidence="1">Multi-pass membrane protein</topology>
    </subcellularLocation>
</comment>
<evidence type="ECO:0008006" key="8">
    <source>
        <dbReference type="Google" id="ProtNLM"/>
    </source>
</evidence>
<feature type="region of interest" description="Disordered" evidence="5">
    <location>
        <begin position="67"/>
        <end position="90"/>
    </location>
</feature>
<evidence type="ECO:0000256" key="1">
    <source>
        <dbReference type="ARBA" id="ARBA00004141"/>
    </source>
</evidence>
<evidence type="ECO:0000313" key="7">
    <source>
        <dbReference type="Proteomes" id="UP000598032"/>
    </source>
</evidence>
<dbReference type="Proteomes" id="UP000598032">
    <property type="component" value="Unassembled WGS sequence"/>
</dbReference>
<organism evidence="6 7">
    <name type="scientific">Paraburkholderia metrosideri</name>
    <dbReference type="NCBI Taxonomy" id="580937"/>
    <lineage>
        <taxon>Bacteria</taxon>
        <taxon>Pseudomonadati</taxon>
        <taxon>Pseudomonadota</taxon>
        <taxon>Betaproteobacteria</taxon>
        <taxon>Burkholderiales</taxon>
        <taxon>Burkholderiaceae</taxon>
        <taxon>Paraburkholderia</taxon>
    </lineage>
</organism>
<evidence type="ECO:0000256" key="4">
    <source>
        <dbReference type="ARBA" id="ARBA00023136"/>
    </source>
</evidence>
<dbReference type="InterPro" id="IPR035906">
    <property type="entry name" value="MetI-like_sf"/>
</dbReference>
<comment type="caution">
    <text evidence="6">The sequence shown here is derived from an EMBL/GenBank/DDBJ whole genome shotgun (WGS) entry which is preliminary data.</text>
</comment>
<protein>
    <recommendedName>
        <fullName evidence="8">Secreted protein</fullName>
    </recommendedName>
</protein>
<reference evidence="6 7" key="1">
    <citation type="submission" date="2020-10" db="EMBL/GenBank/DDBJ databases">
        <authorList>
            <person name="Peeters C."/>
        </authorList>
    </citation>
    <scope>NUCLEOTIDE SEQUENCE [LARGE SCALE GENOMIC DNA]</scope>
    <source>
        <strain evidence="6 7">LMG 28140</strain>
    </source>
</reference>
<keyword evidence="4" id="KW-0472">Membrane</keyword>
<sequence>MHTVLPLLGLALGTLGLIRFSQAWSNFLSALVVVRSPSTHMLPLALRILQSRPVHYLIKEDVVVYPDNDTGTLRKPSDQRPLSRHTRRKR</sequence>
<dbReference type="SUPFAM" id="SSF161098">
    <property type="entry name" value="MetI-like"/>
    <property type="match status" value="1"/>
</dbReference>
<evidence type="ECO:0000256" key="5">
    <source>
        <dbReference type="SAM" id="MobiDB-lite"/>
    </source>
</evidence>
<keyword evidence="2" id="KW-0812">Transmembrane</keyword>